<dbReference type="Proteomes" id="UP000316125">
    <property type="component" value="Chromosome"/>
</dbReference>
<dbReference type="InterPro" id="IPR023198">
    <property type="entry name" value="PGP-like_dom2"/>
</dbReference>
<dbReference type="NCBIfam" id="TIGR01509">
    <property type="entry name" value="HAD-SF-IA-v3"/>
    <property type="match status" value="1"/>
</dbReference>
<protein>
    <submittedName>
        <fullName evidence="1">HAD family phosphatase</fullName>
    </submittedName>
</protein>
<dbReference type="PANTHER" id="PTHR18901">
    <property type="entry name" value="2-DEOXYGLUCOSE-6-PHOSPHATE PHOSPHATASE 2"/>
    <property type="match status" value="1"/>
</dbReference>
<name>A0A4Y5YTQ7_9MICO</name>
<dbReference type="SFLD" id="SFLDS00003">
    <property type="entry name" value="Haloacid_Dehalogenase"/>
    <property type="match status" value="1"/>
</dbReference>
<dbReference type="RefSeq" id="WP_140037971.1">
    <property type="nucleotide sequence ID" value="NZ_CP041040.1"/>
</dbReference>
<dbReference type="SFLD" id="SFLDG01129">
    <property type="entry name" value="C1.5:_HAD__Beta-PGM__Phosphata"/>
    <property type="match status" value="1"/>
</dbReference>
<evidence type="ECO:0000313" key="1">
    <source>
        <dbReference type="EMBL" id="QDE35825.1"/>
    </source>
</evidence>
<proteinExistence type="predicted"/>
<evidence type="ECO:0000313" key="2">
    <source>
        <dbReference type="Proteomes" id="UP000316125"/>
    </source>
</evidence>
<dbReference type="SUPFAM" id="SSF56784">
    <property type="entry name" value="HAD-like"/>
    <property type="match status" value="1"/>
</dbReference>
<sequence>MPDRTPHSADAIPAEWAVLSDMDGTLLDTESTWLLVVEEFVRRHSVADDPALVSALQGFDLDRAAATLRSHLSLEMTTAAVADELDRRSIEAYAGGVSWTPGARSLLAALAAARVPLALVTSSPRHWVQRFAQTVDLSVFDVIVTADDTPRTKPAPDPYLRAAASLGIAAQRCIALEDSLVGATSAVAAGCTTVVVGGGKGVPDTLQVTSLIAVDVRMLRAVARGSMPS</sequence>
<dbReference type="PANTHER" id="PTHR18901:SF38">
    <property type="entry name" value="PSEUDOURIDINE-5'-PHOSPHATASE"/>
    <property type="match status" value="1"/>
</dbReference>
<dbReference type="Pfam" id="PF13419">
    <property type="entry name" value="HAD_2"/>
    <property type="match status" value="1"/>
</dbReference>
<gene>
    <name evidence="1" type="ORF">FIV50_14125</name>
</gene>
<dbReference type="OrthoDB" id="9797743at2"/>
<dbReference type="InterPro" id="IPR006439">
    <property type="entry name" value="HAD-SF_hydro_IA"/>
</dbReference>
<dbReference type="Gene3D" id="3.40.50.1000">
    <property type="entry name" value="HAD superfamily/HAD-like"/>
    <property type="match status" value="1"/>
</dbReference>
<dbReference type="EMBL" id="CP041040">
    <property type="protein sequence ID" value="QDE35825.1"/>
    <property type="molecule type" value="Genomic_DNA"/>
</dbReference>
<organism evidence="1 2">
    <name type="scientific">Microbacterium foliorum</name>
    <dbReference type="NCBI Taxonomy" id="104336"/>
    <lineage>
        <taxon>Bacteria</taxon>
        <taxon>Bacillati</taxon>
        <taxon>Actinomycetota</taxon>
        <taxon>Actinomycetes</taxon>
        <taxon>Micrococcales</taxon>
        <taxon>Microbacteriaceae</taxon>
        <taxon>Microbacterium</taxon>
    </lineage>
</organism>
<dbReference type="InterPro" id="IPR036412">
    <property type="entry name" value="HAD-like_sf"/>
</dbReference>
<reference evidence="1 2" key="1">
    <citation type="submission" date="2019-06" db="EMBL/GenBank/DDBJ databases">
        <title>Complete genome of Microbacterium foliorum M2.</title>
        <authorList>
            <person name="Cao G."/>
        </authorList>
    </citation>
    <scope>NUCLEOTIDE SEQUENCE [LARGE SCALE GENOMIC DNA]</scope>
    <source>
        <strain evidence="1 2">M2</strain>
    </source>
</reference>
<accession>A0A4Y5YTQ7</accession>
<dbReference type="InterPro" id="IPR023214">
    <property type="entry name" value="HAD_sf"/>
</dbReference>
<dbReference type="Gene3D" id="1.10.150.240">
    <property type="entry name" value="Putative phosphatase, domain 2"/>
    <property type="match status" value="1"/>
</dbReference>
<dbReference type="AlphaFoldDB" id="A0A4Y5YTQ7"/>
<dbReference type="InterPro" id="IPR041492">
    <property type="entry name" value="HAD_2"/>
</dbReference>